<comment type="subunit">
    <text evidence="14">At low DSF concentrations, interacts with RpfF.</text>
</comment>
<proteinExistence type="predicted"/>
<protein>
    <recommendedName>
        <fullName evidence="15">Sensory/regulatory protein RpfC</fullName>
        <ecNumber evidence="3">2.7.13.3</ecNumber>
    </recommendedName>
</protein>
<dbReference type="Proteomes" id="UP000011885">
    <property type="component" value="Unassembled WGS sequence"/>
</dbReference>
<comment type="caution">
    <text evidence="23">The sequence shown here is derived from an EMBL/GenBank/DDBJ whole genome shotgun (WGS) entry which is preliminary data.</text>
</comment>
<evidence type="ECO:0000313" key="24">
    <source>
        <dbReference type="Proteomes" id="UP000011885"/>
    </source>
</evidence>
<dbReference type="InterPro" id="IPR036641">
    <property type="entry name" value="HPT_dom_sf"/>
</dbReference>
<dbReference type="Gene3D" id="3.30.565.10">
    <property type="entry name" value="Histidine kinase-like ATPase, C-terminal domain"/>
    <property type="match status" value="1"/>
</dbReference>
<evidence type="ECO:0000256" key="10">
    <source>
        <dbReference type="ARBA" id="ARBA00022840"/>
    </source>
</evidence>
<dbReference type="InterPro" id="IPR004358">
    <property type="entry name" value="Sig_transdc_His_kin-like_C"/>
</dbReference>
<evidence type="ECO:0000256" key="6">
    <source>
        <dbReference type="ARBA" id="ARBA00022679"/>
    </source>
</evidence>
<dbReference type="Gene3D" id="3.40.50.2300">
    <property type="match status" value="2"/>
</dbReference>
<evidence type="ECO:0000256" key="3">
    <source>
        <dbReference type="ARBA" id="ARBA00012438"/>
    </source>
</evidence>
<evidence type="ECO:0000256" key="8">
    <source>
        <dbReference type="ARBA" id="ARBA00022741"/>
    </source>
</evidence>
<dbReference type="SMART" id="SM00388">
    <property type="entry name" value="HisKA"/>
    <property type="match status" value="1"/>
</dbReference>
<evidence type="ECO:0000256" key="16">
    <source>
        <dbReference type="PROSITE-ProRule" id="PRU00110"/>
    </source>
</evidence>
<keyword evidence="13 19" id="KW-0472">Membrane</keyword>
<dbReference type="SUPFAM" id="SSF55874">
    <property type="entry name" value="ATPase domain of HSP90 chaperone/DNA topoisomerase II/histidine kinase"/>
    <property type="match status" value="1"/>
</dbReference>
<feature type="domain" description="HPt" evidence="22">
    <location>
        <begin position="989"/>
        <end position="1092"/>
    </location>
</feature>
<dbReference type="CDD" id="cd00082">
    <property type="entry name" value="HisKA"/>
    <property type="match status" value="1"/>
</dbReference>
<keyword evidence="7 19" id="KW-0812">Transmembrane</keyword>
<dbReference type="InterPro" id="IPR003661">
    <property type="entry name" value="HisK_dim/P_dom"/>
</dbReference>
<evidence type="ECO:0000313" key="23">
    <source>
        <dbReference type="EMBL" id="EMI52201.1"/>
    </source>
</evidence>
<dbReference type="CDD" id="cd00088">
    <property type="entry name" value="HPT"/>
    <property type="match status" value="1"/>
</dbReference>
<dbReference type="Pfam" id="PF02518">
    <property type="entry name" value="HATPase_c"/>
    <property type="match status" value="1"/>
</dbReference>
<dbReference type="EMBL" id="ANOH01000443">
    <property type="protein sequence ID" value="EMI52201.1"/>
    <property type="molecule type" value="Genomic_DNA"/>
</dbReference>
<evidence type="ECO:0000256" key="14">
    <source>
        <dbReference type="ARBA" id="ARBA00064003"/>
    </source>
</evidence>
<comment type="subcellular location">
    <subcellularLocation>
        <location evidence="2">Cell membrane</location>
        <topology evidence="2">Multi-pass membrane protein</topology>
    </subcellularLocation>
</comment>
<evidence type="ECO:0000256" key="12">
    <source>
        <dbReference type="ARBA" id="ARBA00023012"/>
    </source>
</evidence>
<evidence type="ECO:0000256" key="2">
    <source>
        <dbReference type="ARBA" id="ARBA00004651"/>
    </source>
</evidence>
<evidence type="ECO:0000256" key="4">
    <source>
        <dbReference type="ARBA" id="ARBA00022475"/>
    </source>
</evidence>
<dbReference type="GO" id="GO:0000155">
    <property type="term" value="F:phosphorelay sensor kinase activity"/>
    <property type="evidence" value="ECO:0007669"/>
    <property type="project" value="InterPro"/>
</dbReference>
<dbReference type="PANTHER" id="PTHR45339:SF1">
    <property type="entry name" value="HYBRID SIGNAL TRANSDUCTION HISTIDINE KINASE J"/>
    <property type="match status" value="1"/>
</dbReference>
<evidence type="ECO:0000256" key="15">
    <source>
        <dbReference type="ARBA" id="ARBA00068150"/>
    </source>
</evidence>
<dbReference type="OrthoDB" id="9762493at2"/>
<dbReference type="SUPFAM" id="SSF47226">
    <property type="entry name" value="Histidine-containing phosphotransfer domain, HPT domain"/>
    <property type="match status" value="1"/>
</dbReference>
<feature type="domain" description="Histidine kinase" evidence="20">
    <location>
        <begin position="340"/>
        <end position="587"/>
    </location>
</feature>
<dbReference type="Pfam" id="PF00072">
    <property type="entry name" value="Response_reg"/>
    <property type="match status" value="2"/>
</dbReference>
<evidence type="ECO:0000256" key="11">
    <source>
        <dbReference type="ARBA" id="ARBA00022989"/>
    </source>
</evidence>
<evidence type="ECO:0000256" key="7">
    <source>
        <dbReference type="ARBA" id="ARBA00022692"/>
    </source>
</evidence>
<dbReference type="SUPFAM" id="SSF47384">
    <property type="entry name" value="Homodimeric domain of signal transducing histidine kinase"/>
    <property type="match status" value="1"/>
</dbReference>
<dbReference type="CDD" id="cd16922">
    <property type="entry name" value="HATPase_EvgS-ArcB-TorS-like"/>
    <property type="match status" value="1"/>
</dbReference>
<dbReference type="PROSITE" id="PS50110">
    <property type="entry name" value="RESPONSE_REGULATORY"/>
    <property type="match status" value="2"/>
</dbReference>
<feature type="transmembrane region" description="Helical" evidence="19">
    <location>
        <begin position="12"/>
        <end position="29"/>
    </location>
</feature>
<dbReference type="PROSITE" id="PS50894">
    <property type="entry name" value="HPT"/>
    <property type="match status" value="1"/>
</dbReference>
<keyword evidence="8" id="KW-0547">Nucleotide-binding</keyword>
<dbReference type="InterPro" id="IPR011006">
    <property type="entry name" value="CheY-like_superfamily"/>
</dbReference>
<feature type="compositionally biased region" description="Low complexity" evidence="18">
    <location>
        <begin position="749"/>
        <end position="759"/>
    </location>
</feature>
<evidence type="ECO:0000259" key="22">
    <source>
        <dbReference type="PROSITE" id="PS50894"/>
    </source>
</evidence>
<feature type="transmembrane region" description="Helical" evidence="19">
    <location>
        <begin position="70"/>
        <end position="89"/>
    </location>
</feature>
<keyword evidence="9 23" id="KW-0418">Kinase</keyword>
<organism evidence="23 24">
    <name type="scientific">Rhodopirellula sallentina SM41</name>
    <dbReference type="NCBI Taxonomy" id="1263870"/>
    <lineage>
        <taxon>Bacteria</taxon>
        <taxon>Pseudomonadati</taxon>
        <taxon>Planctomycetota</taxon>
        <taxon>Planctomycetia</taxon>
        <taxon>Pirellulales</taxon>
        <taxon>Pirellulaceae</taxon>
        <taxon>Rhodopirellula</taxon>
    </lineage>
</organism>
<dbReference type="Pfam" id="PF01627">
    <property type="entry name" value="Hpt"/>
    <property type="match status" value="1"/>
</dbReference>
<comment type="catalytic activity">
    <reaction evidence="1">
        <text>ATP + protein L-histidine = ADP + protein N-phospho-L-histidine.</text>
        <dbReference type="EC" id="2.7.13.3"/>
    </reaction>
</comment>
<evidence type="ECO:0000256" key="1">
    <source>
        <dbReference type="ARBA" id="ARBA00000085"/>
    </source>
</evidence>
<dbReference type="Pfam" id="PF00512">
    <property type="entry name" value="HisKA"/>
    <property type="match status" value="1"/>
</dbReference>
<keyword evidence="5 17" id="KW-0597">Phosphoprotein</keyword>
<evidence type="ECO:0000256" key="17">
    <source>
        <dbReference type="PROSITE-ProRule" id="PRU00169"/>
    </source>
</evidence>
<evidence type="ECO:0000256" key="13">
    <source>
        <dbReference type="ARBA" id="ARBA00023136"/>
    </source>
</evidence>
<dbReference type="AlphaFoldDB" id="M5U2Y6"/>
<feature type="domain" description="Response regulatory" evidence="21">
    <location>
        <begin position="783"/>
        <end position="901"/>
    </location>
</feature>
<dbReference type="FunFam" id="1.10.287.130:FF:000002">
    <property type="entry name" value="Two-component osmosensing histidine kinase"/>
    <property type="match status" value="1"/>
</dbReference>
<dbReference type="InterPro" id="IPR036890">
    <property type="entry name" value="HATPase_C_sf"/>
</dbReference>
<dbReference type="InterPro" id="IPR008207">
    <property type="entry name" value="Sig_transdc_His_kin_Hpt_dom"/>
</dbReference>
<feature type="modified residue" description="4-aspartylphosphate" evidence="17">
    <location>
        <position position="663"/>
    </location>
</feature>
<dbReference type="PANTHER" id="PTHR45339">
    <property type="entry name" value="HYBRID SIGNAL TRANSDUCTION HISTIDINE KINASE J"/>
    <property type="match status" value="1"/>
</dbReference>
<feature type="domain" description="Response regulatory" evidence="21">
    <location>
        <begin position="609"/>
        <end position="730"/>
    </location>
</feature>
<evidence type="ECO:0000256" key="5">
    <source>
        <dbReference type="ARBA" id="ARBA00022553"/>
    </source>
</evidence>
<dbReference type="CDD" id="cd17546">
    <property type="entry name" value="REC_hyHK_CKI1_RcsC-like"/>
    <property type="match status" value="1"/>
</dbReference>
<dbReference type="Gene3D" id="1.20.120.160">
    <property type="entry name" value="HPT domain"/>
    <property type="match status" value="1"/>
</dbReference>
<keyword evidence="12" id="KW-0902">Two-component regulatory system</keyword>
<dbReference type="SUPFAM" id="SSF52172">
    <property type="entry name" value="CheY-like"/>
    <property type="match status" value="2"/>
</dbReference>
<dbReference type="PATRIC" id="fig|1263870.3.peg.6692"/>
<feature type="region of interest" description="Disordered" evidence="18">
    <location>
        <begin position="737"/>
        <end position="759"/>
    </location>
</feature>
<dbReference type="SMART" id="SM00448">
    <property type="entry name" value="REC"/>
    <property type="match status" value="2"/>
</dbReference>
<dbReference type="InterPro" id="IPR001789">
    <property type="entry name" value="Sig_transdc_resp-reg_receiver"/>
</dbReference>
<reference evidence="23 24" key="1">
    <citation type="journal article" date="2013" name="Mar. Genomics">
        <title>Expression of sulfatases in Rhodopirellula baltica and the diversity of sulfatases in the genus Rhodopirellula.</title>
        <authorList>
            <person name="Wegner C.E."/>
            <person name="Richter-Heitmann T."/>
            <person name="Klindworth A."/>
            <person name="Klockow C."/>
            <person name="Richter M."/>
            <person name="Achstetter T."/>
            <person name="Glockner F.O."/>
            <person name="Harder J."/>
        </authorList>
    </citation>
    <scope>NUCLEOTIDE SEQUENCE [LARGE SCALE GENOMIC DNA]</scope>
    <source>
        <strain evidence="23 24">SM41</strain>
    </source>
</reference>
<name>M5U2Y6_9BACT</name>
<feature type="transmembrane region" description="Helical" evidence="19">
    <location>
        <begin position="276"/>
        <end position="299"/>
    </location>
</feature>
<dbReference type="GO" id="GO:0005886">
    <property type="term" value="C:plasma membrane"/>
    <property type="evidence" value="ECO:0007669"/>
    <property type="project" value="UniProtKB-SubCell"/>
</dbReference>
<dbReference type="InterPro" id="IPR036097">
    <property type="entry name" value="HisK_dim/P_sf"/>
</dbReference>
<dbReference type="FunFam" id="3.30.565.10:FF:000010">
    <property type="entry name" value="Sensor histidine kinase RcsC"/>
    <property type="match status" value="1"/>
</dbReference>
<evidence type="ECO:0000256" key="9">
    <source>
        <dbReference type="ARBA" id="ARBA00022777"/>
    </source>
</evidence>
<feature type="modified residue" description="Phosphohistidine" evidence="16">
    <location>
        <position position="1028"/>
    </location>
</feature>
<sequence length="1108" mass="121914">MFWQAWYEYRIDYVLFCAIILLAYAYVLRRVAKVTPQRLVDEAPLPQEESDSEDPVSAVENRLPPFRLRLSFFVLIATLAVGCVLVEWVDRLQRKILREQLIGIAPTYAIELQSLGHELITPETPPDDPTYLAMIEAQKRWLSVNPQVADIYTFRMAPPEIRESFEKTNEGQLDDGRDVYQLIIDSETDYDHDGKYTGKQESRTEIGEFYSDVNFEEVRRAFAGQVVFADIPHQDRWGYWVSAHAPIWDSEGNVEALVGVDFSATRYARSVVWTRLSLIAILATVLSLYLSAIAIIGILKGSLASQAIGRKQLRTQRDRATQAAAEARRATQAKSQFLANMSHEIRTPMNGILGMTELLLRSPLRREQHRFMTMIKTSANGLLNVLNDVLDFSRIEAGRIDLEEVPFDLHELVNQTVQAVAGGRQYIGSMAEGGAAPSPASDVELAVRIAPGTPEHLIGDPTRLRQVLVNLVGNALKFTSQGEVIVEASTDHDGTMFDTEVGDQAASERVRLLISVSDTGIGMSKSQKAKIFEAFTQADASTTRQYGGTGLGLAISAKLVERMGGRLGVESTLGVGSRFEFDVPLRVQSDSEAKFASANANLKDIRGSRLLVVDDHQINRIILNELLVDAGCHVDCLQGGADVVASMKAAVKEGQPYHLVLLDFMMPNGDGHDVAHSIREDEEIGDTPIAWLSSMGAEVEHRWVEDLRILRCLTKPVSPGDLLSLVAEAVRIQSDKNGQLDTGHGGDLAGESLSGGSSGNLSVGSNDIAKTHPTFGRCSVRRSILLVEDGGINRVVAENMLRARGHDVVGVASGFQAIERLRSEAYDVVLMDVQMPEMDGFETTSRIRTTLPEPACSVHIIAMTAYAMSGDQVRCLDAGMNDYVSKPYTPERLFAAVEAGDNNEGSNDTEDDLTNGRSSVMKANRAMILEETIDEKVAKPSDSEPSEAPVSIENVDALTRPNTDVAIEENRPPIDSIDESVLRQNVGDDPEFLKIMSDTFAEQWPKQLQALSEAIDRGNDADVATSAHQLKGTASALGATELQKLAGDLEEEARDRMDYAEGRLQPSDQTQQQLFDIFPTEKWYTTRNVLRSGGESTARRLDHIAQSQ</sequence>
<keyword evidence="24" id="KW-1185">Reference proteome</keyword>
<evidence type="ECO:0000259" key="21">
    <source>
        <dbReference type="PROSITE" id="PS50110"/>
    </source>
</evidence>
<dbReference type="PRINTS" id="PR00344">
    <property type="entry name" value="BCTRLSENSOR"/>
</dbReference>
<evidence type="ECO:0000259" key="20">
    <source>
        <dbReference type="PROSITE" id="PS50109"/>
    </source>
</evidence>
<dbReference type="Gene3D" id="1.10.287.130">
    <property type="match status" value="1"/>
</dbReference>
<accession>M5U2Y6</accession>
<keyword evidence="11 19" id="KW-1133">Transmembrane helix</keyword>
<keyword evidence="10" id="KW-0067">ATP-binding</keyword>
<evidence type="ECO:0000256" key="19">
    <source>
        <dbReference type="SAM" id="Phobius"/>
    </source>
</evidence>
<keyword evidence="4" id="KW-1003">Cell membrane</keyword>
<dbReference type="GO" id="GO:0005524">
    <property type="term" value="F:ATP binding"/>
    <property type="evidence" value="ECO:0007669"/>
    <property type="project" value="UniProtKB-KW"/>
</dbReference>
<dbReference type="SMART" id="SM00387">
    <property type="entry name" value="HATPase_c"/>
    <property type="match status" value="1"/>
</dbReference>
<keyword evidence="6" id="KW-0808">Transferase</keyword>
<dbReference type="EC" id="2.7.13.3" evidence="3"/>
<dbReference type="RefSeq" id="WP_008688126.1">
    <property type="nucleotide sequence ID" value="NZ_ANOH01000443.1"/>
</dbReference>
<dbReference type="InterPro" id="IPR003594">
    <property type="entry name" value="HATPase_dom"/>
</dbReference>
<dbReference type="PROSITE" id="PS50109">
    <property type="entry name" value="HIS_KIN"/>
    <property type="match status" value="1"/>
</dbReference>
<feature type="modified residue" description="4-aspartylphosphate" evidence="17">
    <location>
        <position position="832"/>
    </location>
</feature>
<evidence type="ECO:0000256" key="18">
    <source>
        <dbReference type="SAM" id="MobiDB-lite"/>
    </source>
</evidence>
<dbReference type="InterPro" id="IPR005467">
    <property type="entry name" value="His_kinase_dom"/>
</dbReference>
<gene>
    <name evidence="23" type="ORF">RSSM_06315</name>
</gene>